<dbReference type="RefSeq" id="WP_271884262.1">
    <property type="nucleotide sequence ID" value="NZ_CP067136.1"/>
</dbReference>
<accession>A0ABY7SHZ3</accession>
<name>A0ABY7SHZ3_9RHOB</name>
<protein>
    <submittedName>
        <fullName evidence="7">LysE family translocator</fullName>
    </submittedName>
</protein>
<evidence type="ECO:0000256" key="1">
    <source>
        <dbReference type="ARBA" id="ARBA00004651"/>
    </source>
</evidence>
<feature type="transmembrane region" description="Helical" evidence="6">
    <location>
        <begin position="6"/>
        <end position="28"/>
    </location>
</feature>
<keyword evidence="3 6" id="KW-0812">Transmembrane</keyword>
<feature type="transmembrane region" description="Helical" evidence="6">
    <location>
        <begin position="109"/>
        <end position="130"/>
    </location>
</feature>
<keyword evidence="8" id="KW-1185">Reference proteome</keyword>
<reference evidence="7 8" key="1">
    <citation type="submission" date="2021-01" db="EMBL/GenBank/DDBJ databases">
        <title>Biogeographic distribution of Paracoccus.</title>
        <authorList>
            <person name="Hollensteiner J."/>
            <person name="Leineberger J."/>
            <person name="Brinkhoff T."/>
            <person name="Daniel R."/>
        </authorList>
    </citation>
    <scope>NUCLEOTIDE SEQUENCE [LARGE SCALE GENOMIC DNA]</scope>
    <source>
        <strain evidence="7 8">KCTC 22803</strain>
    </source>
</reference>
<evidence type="ECO:0000256" key="3">
    <source>
        <dbReference type="ARBA" id="ARBA00022692"/>
    </source>
</evidence>
<dbReference type="PANTHER" id="PTHR30086">
    <property type="entry name" value="ARGININE EXPORTER PROTEIN ARGO"/>
    <property type="match status" value="1"/>
</dbReference>
<keyword evidence="4 6" id="KW-1133">Transmembrane helix</keyword>
<evidence type="ECO:0000313" key="8">
    <source>
        <dbReference type="Proteomes" id="UP001219349"/>
    </source>
</evidence>
<dbReference type="Proteomes" id="UP001219349">
    <property type="component" value="Chromosome"/>
</dbReference>
<feature type="transmembrane region" description="Helical" evidence="6">
    <location>
        <begin position="40"/>
        <end position="64"/>
    </location>
</feature>
<feature type="transmembrane region" description="Helical" evidence="6">
    <location>
        <begin position="182"/>
        <end position="200"/>
    </location>
</feature>
<dbReference type="InterPro" id="IPR001123">
    <property type="entry name" value="LeuE-type"/>
</dbReference>
<evidence type="ECO:0000256" key="5">
    <source>
        <dbReference type="ARBA" id="ARBA00023136"/>
    </source>
</evidence>
<dbReference type="EMBL" id="CP067136">
    <property type="protein sequence ID" value="WCR06519.1"/>
    <property type="molecule type" value="Genomic_DNA"/>
</dbReference>
<feature type="transmembrane region" description="Helical" evidence="6">
    <location>
        <begin position="70"/>
        <end position="88"/>
    </location>
</feature>
<organism evidence="7 8">
    <name type="scientific">Paracoccus fistulariae</name>
    <dbReference type="NCBI Taxonomy" id="658446"/>
    <lineage>
        <taxon>Bacteria</taxon>
        <taxon>Pseudomonadati</taxon>
        <taxon>Pseudomonadota</taxon>
        <taxon>Alphaproteobacteria</taxon>
        <taxon>Rhodobacterales</taxon>
        <taxon>Paracoccaceae</taxon>
        <taxon>Paracoccus</taxon>
    </lineage>
</organism>
<dbReference type="PANTHER" id="PTHR30086:SF20">
    <property type="entry name" value="ARGININE EXPORTER PROTEIN ARGO-RELATED"/>
    <property type="match status" value="1"/>
</dbReference>
<dbReference type="PIRSF" id="PIRSF006324">
    <property type="entry name" value="LeuE"/>
    <property type="match status" value="1"/>
</dbReference>
<feature type="transmembrane region" description="Helical" evidence="6">
    <location>
        <begin position="142"/>
        <end position="166"/>
    </location>
</feature>
<evidence type="ECO:0000256" key="4">
    <source>
        <dbReference type="ARBA" id="ARBA00022989"/>
    </source>
</evidence>
<evidence type="ECO:0000256" key="6">
    <source>
        <dbReference type="SAM" id="Phobius"/>
    </source>
</evidence>
<comment type="subcellular location">
    <subcellularLocation>
        <location evidence="1">Cell membrane</location>
        <topology evidence="1">Multi-pass membrane protein</topology>
    </subcellularLocation>
</comment>
<keyword evidence="2" id="KW-1003">Cell membrane</keyword>
<sequence length="202" mass="21347">MPVENWIAYALAYTILSVIPGPSVLMVISQALSRGKRAAMACIMGDVAGGAVIMTASYLGLGLILASSSMAFMVLKWLGVAYMAYLGFTQIREARSLAEIKLHAQPKGGFRVGFVTGVLNPKAIMFYMAFLAQFMDPAAAQVPQLLILMATSSVVVMVVLGIYALLASKISEQLKTVRARKGLAYAGGSFLLGGSALMAATR</sequence>
<evidence type="ECO:0000313" key="7">
    <source>
        <dbReference type="EMBL" id="WCR06519.1"/>
    </source>
</evidence>
<dbReference type="Pfam" id="PF01810">
    <property type="entry name" value="LysE"/>
    <property type="match status" value="1"/>
</dbReference>
<keyword evidence="5 6" id="KW-0472">Membrane</keyword>
<proteinExistence type="predicted"/>
<evidence type="ECO:0000256" key="2">
    <source>
        <dbReference type="ARBA" id="ARBA00022475"/>
    </source>
</evidence>
<gene>
    <name evidence="7" type="ORF">JHX87_13635</name>
</gene>